<dbReference type="EMBL" id="PHIG01000029">
    <property type="protein sequence ID" value="PJK30307.1"/>
    <property type="molecule type" value="Genomic_DNA"/>
</dbReference>
<evidence type="ECO:0000259" key="2">
    <source>
        <dbReference type="PROSITE" id="PS51819"/>
    </source>
</evidence>
<dbReference type="OrthoDB" id="9803142at2"/>
<dbReference type="Proteomes" id="UP000229498">
    <property type="component" value="Unassembled WGS sequence"/>
</dbReference>
<dbReference type="Pfam" id="PF00903">
    <property type="entry name" value="Glyoxalase"/>
    <property type="match status" value="1"/>
</dbReference>
<feature type="domain" description="VOC" evidence="2">
    <location>
        <begin position="35"/>
        <end position="190"/>
    </location>
</feature>
<gene>
    <name evidence="3" type="ORF">CVT23_07960</name>
</gene>
<evidence type="ECO:0000313" key="3">
    <source>
        <dbReference type="EMBL" id="PJK30307.1"/>
    </source>
</evidence>
<dbReference type="Gene3D" id="3.10.180.10">
    <property type="entry name" value="2,3-Dihydroxybiphenyl 1,2-Dioxygenase, domain 1"/>
    <property type="match status" value="1"/>
</dbReference>
<evidence type="ECO:0000313" key="4">
    <source>
        <dbReference type="Proteomes" id="UP000229498"/>
    </source>
</evidence>
<dbReference type="AlphaFoldDB" id="A0A2M9G3J9"/>
<protein>
    <recommendedName>
        <fullName evidence="2">VOC domain-containing protein</fullName>
    </recommendedName>
</protein>
<name>A0A2M9G3J9_9PROT</name>
<reference evidence="3 4" key="1">
    <citation type="submission" date="2017-11" db="EMBL/GenBank/DDBJ databases">
        <title>Draft genome sequence of Rhizobiales bacterium SY3-13.</title>
        <authorList>
            <person name="Sun C."/>
        </authorList>
    </citation>
    <scope>NUCLEOTIDE SEQUENCE [LARGE SCALE GENOMIC DNA]</scope>
    <source>
        <strain evidence="3 4">SY3-13</strain>
    </source>
</reference>
<feature type="region of interest" description="Disordered" evidence="1">
    <location>
        <begin position="1"/>
        <end position="22"/>
    </location>
</feature>
<organism evidence="3 4">
    <name type="scientific">Minwuia thermotolerans</name>
    <dbReference type="NCBI Taxonomy" id="2056226"/>
    <lineage>
        <taxon>Bacteria</taxon>
        <taxon>Pseudomonadati</taxon>
        <taxon>Pseudomonadota</taxon>
        <taxon>Alphaproteobacteria</taxon>
        <taxon>Minwuiales</taxon>
        <taxon>Minwuiaceae</taxon>
        <taxon>Minwuia</taxon>
    </lineage>
</organism>
<feature type="compositionally biased region" description="Basic and acidic residues" evidence="1">
    <location>
        <begin position="10"/>
        <end position="21"/>
    </location>
</feature>
<dbReference type="InterPro" id="IPR029068">
    <property type="entry name" value="Glyas_Bleomycin-R_OHBP_Dase"/>
</dbReference>
<dbReference type="InterPro" id="IPR037523">
    <property type="entry name" value="VOC_core"/>
</dbReference>
<proteinExistence type="predicted"/>
<dbReference type="SUPFAM" id="SSF54593">
    <property type="entry name" value="Glyoxalase/Bleomycin resistance protein/Dihydroxybiphenyl dioxygenase"/>
    <property type="match status" value="1"/>
</dbReference>
<accession>A0A2M9G3J9</accession>
<dbReference type="PROSITE" id="PS51819">
    <property type="entry name" value="VOC"/>
    <property type="match status" value="1"/>
</dbReference>
<sequence length="193" mass="21495">MLLATGPLVDRLRTEEREPQGETRMTLPMDRNNLQMFHINVNCSNLDRSVAFYKALGFKVINDFSMDEPADGRDRTIGERTPGLAEILGVDPTARMRAAFLRLGDDARATILDLIEWIEPKPGGAPAHMTQMGMARLCFRVKDCDGAYQAAVAAGAECFTAPTMLAMGGTRQKVFCCYDPDRTILEFQEFQKP</sequence>
<keyword evidence="4" id="KW-1185">Reference proteome</keyword>
<evidence type="ECO:0000256" key="1">
    <source>
        <dbReference type="SAM" id="MobiDB-lite"/>
    </source>
</evidence>
<comment type="caution">
    <text evidence="3">The sequence shown here is derived from an EMBL/GenBank/DDBJ whole genome shotgun (WGS) entry which is preliminary data.</text>
</comment>
<dbReference type="InterPro" id="IPR004360">
    <property type="entry name" value="Glyas_Fos-R_dOase_dom"/>
</dbReference>